<dbReference type="NCBIfam" id="TIGR00647">
    <property type="entry name" value="DNA_bind_WhiA"/>
    <property type="match status" value="1"/>
</dbReference>
<comment type="caution">
    <text evidence="8">The sequence shown here is derived from an EMBL/GenBank/DDBJ whole genome shotgun (WGS) entry which is preliminary data.</text>
</comment>
<dbReference type="Pfam" id="PF10298">
    <property type="entry name" value="WhiA_N"/>
    <property type="match status" value="1"/>
</dbReference>
<dbReference type="Pfam" id="PF14527">
    <property type="entry name" value="LAGLIDADG_WhiA"/>
    <property type="match status" value="1"/>
</dbReference>
<dbReference type="PANTHER" id="PTHR37307:SF1">
    <property type="entry name" value="CELL DIVISION PROTEIN WHIA-RELATED"/>
    <property type="match status" value="1"/>
</dbReference>
<dbReference type="InterPro" id="IPR023054">
    <property type="entry name" value="Sporulation_regulator_WhiA_C"/>
</dbReference>
<feature type="domain" description="Sporulation transcription regulator WhiA N-terminal" evidence="6">
    <location>
        <begin position="19"/>
        <end position="107"/>
    </location>
</feature>
<protein>
    <recommendedName>
        <fullName evidence="4">Probable cell division protein WhiA</fullName>
    </recommendedName>
</protein>
<evidence type="ECO:0000313" key="9">
    <source>
        <dbReference type="Proteomes" id="UP000824090"/>
    </source>
</evidence>
<organism evidence="8 9">
    <name type="scientific">Candidatus Allocopromorpha excrementigallinarum</name>
    <dbReference type="NCBI Taxonomy" id="2840742"/>
    <lineage>
        <taxon>Bacteria</taxon>
        <taxon>Bacillati</taxon>
        <taxon>Bacillota</taxon>
        <taxon>Clostridia</taxon>
        <taxon>Eubacteriales</taxon>
        <taxon>Eubacteriaceae</taxon>
        <taxon>Eubacteriaceae incertae sedis</taxon>
        <taxon>Candidatus Allocopromorpha</taxon>
    </lineage>
</organism>
<dbReference type="SUPFAM" id="SSF55608">
    <property type="entry name" value="Homing endonucleases"/>
    <property type="match status" value="1"/>
</dbReference>
<evidence type="ECO:0000256" key="4">
    <source>
        <dbReference type="HAMAP-Rule" id="MF_01420"/>
    </source>
</evidence>
<comment type="function">
    <text evidence="4">Involved in cell division and chromosome segregation.</text>
</comment>
<dbReference type="Gene3D" id="3.10.28.10">
    <property type="entry name" value="Homing endonucleases"/>
    <property type="match status" value="1"/>
</dbReference>
<dbReference type="InterPro" id="IPR003802">
    <property type="entry name" value="Sporulation_regulator_WhiA"/>
</dbReference>
<reference evidence="8" key="1">
    <citation type="submission" date="2020-10" db="EMBL/GenBank/DDBJ databases">
        <authorList>
            <person name="Gilroy R."/>
        </authorList>
    </citation>
    <scope>NUCLEOTIDE SEQUENCE</scope>
    <source>
        <strain evidence="8">ChiHcec3-6078</strain>
    </source>
</reference>
<dbReference type="AlphaFoldDB" id="A0A9D1I0T9"/>
<dbReference type="HAMAP" id="MF_01420">
    <property type="entry name" value="HTH_type_WhiA"/>
    <property type="match status" value="1"/>
</dbReference>
<dbReference type="Pfam" id="PF02650">
    <property type="entry name" value="HTH_WhiA"/>
    <property type="match status" value="1"/>
</dbReference>
<evidence type="ECO:0000259" key="5">
    <source>
        <dbReference type="Pfam" id="PF02650"/>
    </source>
</evidence>
<feature type="domain" description="WhiA LAGLIDADG-like" evidence="7">
    <location>
        <begin position="132"/>
        <end position="224"/>
    </location>
</feature>
<evidence type="ECO:0000313" key="8">
    <source>
        <dbReference type="EMBL" id="HIU24865.1"/>
    </source>
</evidence>
<gene>
    <name evidence="4 8" type="primary">whiA</name>
    <name evidence="8" type="ORF">IAC50_00010</name>
</gene>
<evidence type="ECO:0000256" key="2">
    <source>
        <dbReference type="ARBA" id="ARBA00023125"/>
    </source>
</evidence>
<dbReference type="PANTHER" id="PTHR37307">
    <property type="entry name" value="CELL DIVISION PROTEIN WHIA-RELATED"/>
    <property type="match status" value="1"/>
</dbReference>
<proteinExistence type="inferred from homology"/>
<keyword evidence="3 4" id="KW-0131">Cell cycle</keyword>
<dbReference type="GO" id="GO:0003677">
    <property type="term" value="F:DNA binding"/>
    <property type="evidence" value="ECO:0007669"/>
    <property type="project" value="UniProtKB-UniRule"/>
</dbReference>
<dbReference type="Proteomes" id="UP000824090">
    <property type="component" value="Unassembled WGS sequence"/>
</dbReference>
<evidence type="ECO:0000256" key="1">
    <source>
        <dbReference type="ARBA" id="ARBA00022618"/>
    </source>
</evidence>
<keyword evidence="2 4" id="KW-0238">DNA-binding</keyword>
<comment type="similarity">
    <text evidence="4">Belongs to the WhiA family.</text>
</comment>
<sequence length="313" mass="35124">MSFASETKNELARTVPEKKCCMLAEIAGFMRLSGSIKLVGGGRFQIIMTTANPAVARHYKTLIKNYFSVDTDLEVEEGSSLGRRREVLLSIGPENLSEQILRETGILMVREGMNCISDGIYDGLIRTKCCRKAYLRGAFLAAGTVSNPEKSYHFEIFAATEILAKELKRLMNSFVDITAKVVSRKNGFGVYVKAGEQIKDILAIMGATNQFFRFDSVMMMKELKSQTYRINNLDNANIDKSLDAAERQMESILKIKRKRGLEFLSAKLRETAEARLNNPEVGIEELGRMMSPPLSKSGINNRLRRIEEIAKTL</sequence>
<dbReference type="EMBL" id="DVMP01000001">
    <property type="protein sequence ID" value="HIU24865.1"/>
    <property type="molecule type" value="Genomic_DNA"/>
</dbReference>
<name>A0A9D1I0T9_9FIRM</name>
<accession>A0A9D1I0T9</accession>
<evidence type="ECO:0000259" key="7">
    <source>
        <dbReference type="Pfam" id="PF14527"/>
    </source>
</evidence>
<dbReference type="InterPro" id="IPR039518">
    <property type="entry name" value="WhiA_LAGLIDADG_dom"/>
</dbReference>
<dbReference type="GO" id="GO:0051301">
    <property type="term" value="P:cell division"/>
    <property type="evidence" value="ECO:0007669"/>
    <property type="project" value="UniProtKB-UniRule"/>
</dbReference>
<evidence type="ECO:0000259" key="6">
    <source>
        <dbReference type="Pfam" id="PF10298"/>
    </source>
</evidence>
<reference evidence="8" key="2">
    <citation type="journal article" date="2021" name="PeerJ">
        <title>Extensive microbial diversity within the chicken gut microbiome revealed by metagenomics and culture.</title>
        <authorList>
            <person name="Gilroy R."/>
            <person name="Ravi A."/>
            <person name="Getino M."/>
            <person name="Pursley I."/>
            <person name="Horton D.L."/>
            <person name="Alikhan N.F."/>
            <person name="Baker D."/>
            <person name="Gharbi K."/>
            <person name="Hall N."/>
            <person name="Watson M."/>
            <person name="Adriaenssens E.M."/>
            <person name="Foster-Nyarko E."/>
            <person name="Jarju S."/>
            <person name="Secka A."/>
            <person name="Antonio M."/>
            <person name="Oren A."/>
            <person name="Chaudhuri R.R."/>
            <person name="La Ragione R."/>
            <person name="Hildebrand F."/>
            <person name="Pallen M.J."/>
        </authorList>
    </citation>
    <scope>NUCLEOTIDE SEQUENCE</scope>
    <source>
        <strain evidence="8">ChiHcec3-6078</strain>
    </source>
</reference>
<dbReference type="InterPro" id="IPR027434">
    <property type="entry name" value="Homing_endonucl"/>
</dbReference>
<dbReference type="InterPro" id="IPR018478">
    <property type="entry name" value="Sporu_reg_WhiA_N_dom"/>
</dbReference>
<keyword evidence="1 4" id="KW-0132">Cell division</keyword>
<evidence type="ECO:0000256" key="3">
    <source>
        <dbReference type="ARBA" id="ARBA00023306"/>
    </source>
</evidence>
<feature type="domain" description="Sporulation regulator WhiA C-terminal" evidence="5">
    <location>
        <begin position="229"/>
        <end position="310"/>
    </location>
</feature>
<dbReference type="GO" id="GO:0043937">
    <property type="term" value="P:regulation of sporulation"/>
    <property type="evidence" value="ECO:0007669"/>
    <property type="project" value="InterPro"/>
</dbReference>